<dbReference type="Gene3D" id="1.10.287.1060">
    <property type="entry name" value="ESAT-6-like"/>
    <property type="match status" value="1"/>
</dbReference>
<accession>A0A0C2JNI5</accession>
<feature type="compositionally biased region" description="Basic and acidic residues" evidence="2">
    <location>
        <begin position="605"/>
        <end position="617"/>
    </location>
</feature>
<feature type="compositionally biased region" description="Acidic residues" evidence="2">
    <location>
        <begin position="542"/>
        <end position="558"/>
    </location>
</feature>
<sequence length="828" mass="86031">MSDDDLIDPSSIVVPEVDASALEAAAADIRKQGGRIAGSGQDIKSAWSELDSCYSAPEAETLLSAMDPVVAKGDDVESDLDEAATALETFAETARDLKAKIDVAKQDAQNFVDSVKGDDSWDDASGLFGETSDKVEEHNALLDRVATLVHRYQEAERECANKITSLFDGGPTFVGADPQGGTEPGKGEKLYGTEEPLTGGPNPWGKPQGSDFPWWVDWGVGEYGTKLGMLQDAGAQTGFYTEDGWGVDSMSEWAGNVWTDWADSVAGTGAMIGAWNPETGTWTQDGRKLDVAQTAWKNAAHEFFPWTELEERPGYVFGTAGTNVGFTVAGIALSATGVGAVVGAPLAASRVAKALGGAGRGEGHFSVDGGTNADSDGGGSGQDGGGSRRPGAGPDGNSGDKEGPPSGIDPGEGFDLSGIGDMNESLDNLADAQRPSTPRWTPQPEPDPAPDAGPAPDASPRPDAPEAGQAPPESGRPAEADTPDRQNAPEHPGGVDEPVQHDPSRRDPTTEEVDESFAEIARRNEGLGDAMDDADGGRMAELDGEDPWTIEALEDAEGDTGRGGPGGPDDGDRVPVAPDGMELSHMPGEGDPTPDGSPAPETDTDAGRVEVTDDRPPEGGQTSGGDGGGAPGGGRGGGSLGPDEPVGESAESGDWQQPMESRDPGNPEALPESDEEASPAADGPMYSDREVPVGLTPELAQEMGDMIAEGLEQRNLDGEVVVQGSRVTGVRPNGEPIDTADIDIGIRVDQDTFSNVISERFKSPNPGSSKEARMLHAIDTGKIQSGEAGLRPLRKQLEDKLGMKVDISVIQKSGQFDRPPFIKVDGNA</sequence>
<evidence type="ECO:0000256" key="1">
    <source>
        <dbReference type="SAM" id="Coils"/>
    </source>
</evidence>
<feature type="coiled-coil region" evidence="1">
    <location>
        <begin position="80"/>
        <end position="107"/>
    </location>
</feature>
<feature type="compositionally biased region" description="Gly residues" evidence="2">
    <location>
        <begin position="376"/>
        <end position="396"/>
    </location>
</feature>
<protein>
    <recommendedName>
        <fullName evidence="5">Polymerase nucleotidyl transferase domain-containing protein</fullName>
    </recommendedName>
</protein>
<evidence type="ECO:0000313" key="4">
    <source>
        <dbReference type="Proteomes" id="UP000031675"/>
    </source>
</evidence>
<feature type="region of interest" description="Disordered" evidence="2">
    <location>
        <begin position="175"/>
        <end position="209"/>
    </location>
</feature>
<proteinExistence type="predicted"/>
<evidence type="ECO:0008006" key="5">
    <source>
        <dbReference type="Google" id="ProtNLM"/>
    </source>
</evidence>
<name>A0A0C2JNI5_9ACTN</name>
<evidence type="ECO:0000313" key="3">
    <source>
        <dbReference type="EMBL" id="KII00506.1"/>
    </source>
</evidence>
<feature type="compositionally biased region" description="Basic and acidic residues" evidence="2">
    <location>
        <begin position="498"/>
        <end position="509"/>
    </location>
</feature>
<feature type="compositionally biased region" description="Gly residues" evidence="2">
    <location>
        <begin position="621"/>
        <end position="640"/>
    </location>
</feature>
<feature type="compositionally biased region" description="Basic and acidic residues" evidence="2">
    <location>
        <begin position="476"/>
        <end position="488"/>
    </location>
</feature>
<dbReference type="STRING" id="183763.LP52_01420"/>
<gene>
    <name evidence="3" type="ORF">LP52_01420</name>
</gene>
<evidence type="ECO:0000256" key="2">
    <source>
        <dbReference type="SAM" id="MobiDB-lite"/>
    </source>
</evidence>
<dbReference type="RefSeq" id="WP_040270007.1">
    <property type="nucleotide sequence ID" value="NZ_JROO01000003.1"/>
</dbReference>
<dbReference type="OrthoDB" id="3417170at2"/>
<keyword evidence="4" id="KW-1185">Reference proteome</keyword>
<feature type="region of interest" description="Disordered" evidence="2">
    <location>
        <begin position="357"/>
        <end position="696"/>
    </location>
</feature>
<dbReference type="EMBL" id="JROO01000003">
    <property type="protein sequence ID" value="KII00506.1"/>
    <property type="molecule type" value="Genomic_DNA"/>
</dbReference>
<feature type="compositionally biased region" description="Pro residues" evidence="2">
    <location>
        <begin position="441"/>
        <end position="459"/>
    </location>
</feature>
<organism evidence="3 4">
    <name type="scientific">Streptomonospora alba</name>
    <dbReference type="NCBI Taxonomy" id="183763"/>
    <lineage>
        <taxon>Bacteria</taxon>
        <taxon>Bacillati</taxon>
        <taxon>Actinomycetota</taxon>
        <taxon>Actinomycetes</taxon>
        <taxon>Streptosporangiales</taxon>
        <taxon>Nocardiopsidaceae</taxon>
        <taxon>Streptomonospora</taxon>
    </lineage>
</organism>
<dbReference type="AlphaFoldDB" id="A0A0C2JNI5"/>
<comment type="caution">
    <text evidence="3">The sequence shown here is derived from an EMBL/GenBank/DDBJ whole genome shotgun (WGS) entry which is preliminary data.</text>
</comment>
<dbReference type="Proteomes" id="UP000031675">
    <property type="component" value="Unassembled WGS sequence"/>
</dbReference>
<keyword evidence="1" id="KW-0175">Coiled coil</keyword>
<reference evidence="4" key="1">
    <citation type="journal article" date="2015" name="Chem. Biol.">
        <title>Structure, bioactivity, and resistance mechanism of streptomonomicin, an unusual lasso Peptide from an understudied halophilic actinomycete.</title>
        <authorList>
            <person name="Metelev M."/>
            <person name="Tietz J.I."/>
            <person name="Melby J.O."/>
            <person name="Blair P.M."/>
            <person name="Zhu L."/>
            <person name="Livnat I."/>
            <person name="Severinov K."/>
            <person name="Mitchell D.A."/>
        </authorList>
    </citation>
    <scope>NUCLEOTIDE SEQUENCE [LARGE SCALE GENOMIC DNA]</scope>
    <source>
        <strain evidence="4">YIM 90003</strain>
    </source>
</reference>